<keyword evidence="13" id="KW-1185">Reference proteome</keyword>
<evidence type="ECO:0000256" key="1">
    <source>
        <dbReference type="ARBA" id="ARBA00001974"/>
    </source>
</evidence>
<keyword evidence="5" id="KW-0560">Oxidoreductase</keyword>
<dbReference type="GO" id="GO:0050660">
    <property type="term" value="F:flavin adenine dinucleotide binding"/>
    <property type="evidence" value="ECO:0007669"/>
    <property type="project" value="InterPro"/>
</dbReference>
<proteinExistence type="inferred from homology"/>
<dbReference type="Gene3D" id="3.50.50.60">
    <property type="entry name" value="FAD/NAD(P)-binding domain"/>
    <property type="match status" value="1"/>
</dbReference>
<dbReference type="PROSITE" id="PS51257">
    <property type="entry name" value="PROKAR_LIPOPROTEIN"/>
    <property type="match status" value="1"/>
</dbReference>
<sequence length="557" mass="61798">MGEAVRVSREYDFIIIGAGSAGCVLASRLSENPSARILVLEAGPMDRSLYMLRMPAALAVPLESDRYNWFYHSEPEPHLDGRRVYYPRGRVVGGSSSINGMVYLRGNPLDYDRWAERNSLGGWSYAHCLPYFKKMETSALGPSAYRGADGPLRVTIPDCKNPLFQAFLQAGQQAGYAYTEDVNGYRQEGFYRMERSTFGGVRSSAARRYLHPARKRGNIDLKIKVRVARILFDGRRASGVAFVENGQKREVRGGEIILSAGAINSPQLLKLSGVGPRPELQALDIPVVADLPGVGENLQDHLDFLVQYRCTKPVSFYPATKRLNQVGIGLEWLLFKRGIGVSNIWEAGSFFRSRPGIEFPNLQHHFAPVAISYDGAEKIDGHGFQIHLSQMRPRSRGHVRLASRDPFAPPRLLFNHLADAEDRAEVRDGIRLTREVVAQAAFDEFRGAEIAPGAAVDSDAELDAFARRKAETSHHPSCTCRMGSDDMAVVDDEGRVHGLEGLRVVDASIMPTVVSSNINAPTLMMAEKIADRVRGRPPMPPEPVAYYRAENFRTAQR</sequence>
<dbReference type="EMBL" id="CP042582">
    <property type="protein sequence ID" value="QEX21960.1"/>
    <property type="molecule type" value="Genomic_DNA"/>
</dbReference>
<feature type="domain" description="Glucose-methanol-choline oxidoreductase N-terminal" evidence="10">
    <location>
        <begin position="89"/>
        <end position="112"/>
    </location>
</feature>
<dbReference type="EC" id="1.1.99.1" evidence="6 9"/>
<dbReference type="AlphaFoldDB" id="A0A5J6N041"/>
<dbReference type="OrthoDB" id="9785276at2"/>
<organism evidence="12 13">
    <name type="scientific">Hypericibacter adhaerens</name>
    <dbReference type="NCBI Taxonomy" id="2602016"/>
    <lineage>
        <taxon>Bacteria</taxon>
        <taxon>Pseudomonadati</taxon>
        <taxon>Pseudomonadota</taxon>
        <taxon>Alphaproteobacteria</taxon>
        <taxon>Rhodospirillales</taxon>
        <taxon>Dongiaceae</taxon>
        <taxon>Hypericibacter</taxon>
    </lineage>
</organism>
<evidence type="ECO:0000256" key="7">
    <source>
        <dbReference type="PIRSR" id="PIRSR000137-2"/>
    </source>
</evidence>
<comment type="cofactor">
    <cofactor evidence="1 7">
        <name>FAD</name>
        <dbReference type="ChEBI" id="CHEBI:57692"/>
    </cofactor>
</comment>
<evidence type="ECO:0000259" key="11">
    <source>
        <dbReference type="PROSITE" id="PS00624"/>
    </source>
</evidence>
<dbReference type="PANTHER" id="PTHR11552">
    <property type="entry name" value="GLUCOSE-METHANOL-CHOLINE GMC OXIDOREDUCTASE"/>
    <property type="match status" value="1"/>
</dbReference>
<dbReference type="InterPro" id="IPR011533">
    <property type="entry name" value="BetA"/>
</dbReference>
<comment type="pathway">
    <text evidence="9">Amine and polyamine biosynthesis; betaine biosynthesis via choline pathway; betaine aldehyde from choline (cytochrome c reductase route): step 1/1.</text>
</comment>
<dbReference type="Gene3D" id="3.30.560.10">
    <property type="entry name" value="Glucose Oxidase, domain 3"/>
    <property type="match status" value="1"/>
</dbReference>
<dbReference type="PROSITE" id="PS00624">
    <property type="entry name" value="GMC_OXRED_2"/>
    <property type="match status" value="1"/>
</dbReference>
<dbReference type="GO" id="GO:0008812">
    <property type="term" value="F:choline dehydrogenase activity"/>
    <property type="evidence" value="ECO:0007669"/>
    <property type="project" value="UniProtKB-UniRule"/>
</dbReference>
<dbReference type="SUPFAM" id="SSF54373">
    <property type="entry name" value="FAD-linked reductases, C-terminal domain"/>
    <property type="match status" value="1"/>
</dbReference>
<comment type="catalytic activity">
    <reaction evidence="9">
        <text>choline + A = betaine aldehyde + AH2</text>
        <dbReference type="Rhea" id="RHEA:17433"/>
        <dbReference type="ChEBI" id="CHEBI:13193"/>
        <dbReference type="ChEBI" id="CHEBI:15354"/>
        <dbReference type="ChEBI" id="CHEBI:15710"/>
        <dbReference type="ChEBI" id="CHEBI:17499"/>
        <dbReference type="EC" id="1.1.99.1"/>
    </reaction>
</comment>
<evidence type="ECO:0000256" key="5">
    <source>
        <dbReference type="ARBA" id="ARBA00023002"/>
    </source>
</evidence>
<evidence type="ECO:0000256" key="6">
    <source>
        <dbReference type="NCBIfam" id="TIGR01810"/>
    </source>
</evidence>
<evidence type="ECO:0000313" key="12">
    <source>
        <dbReference type="EMBL" id="QEX21960.1"/>
    </source>
</evidence>
<dbReference type="Pfam" id="PF05199">
    <property type="entry name" value="GMC_oxred_C"/>
    <property type="match status" value="1"/>
</dbReference>
<feature type="binding site" evidence="7">
    <location>
        <position position="227"/>
    </location>
    <ligand>
        <name>FAD</name>
        <dbReference type="ChEBI" id="CHEBI:57692"/>
    </ligand>
</feature>
<dbReference type="InterPro" id="IPR012132">
    <property type="entry name" value="GMC_OxRdtase"/>
</dbReference>
<evidence type="ECO:0000256" key="4">
    <source>
        <dbReference type="ARBA" id="ARBA00022827"/>
    </source>
</evidence>
<dbReference type="Pfam" id="PF00732">
    <property type="entry name" value="GMC_oxred_N"/>
    <property type="match status" value="1"/>
</dbReference>
<reference evidence="12 13" key="1">
    <citation type="submission" date="2019-08" db="EMBL/GenBank/DDBJ databases">
        <title>Hyperibacter terrae gen. nov., sp. nov. and Hyperibacter viscosus sp. nov., two new members in the family Rhodospirillaceae isolated from the rhizosphere of Hypericum perforatum.</title>
        <authorList>
            <person name="Noviana Z."/>
        </authorList>
    </citation>
    <scope>NUCLEOTIDE SEQUENCE [LARGE SCALE GENOMIC DNA]</scope>
    <source>
        <strain evidence="12 13">R5959</strain>
    </source>
</reference>
<comment type="similarity">
    <text evidence="2 8">Belongs to the GMC oxidoreductase family.</text>
</comment>
<dbReference type="InterPro" id="IPR007867">
    <property type="entry name" value="GMC_OxRtase_C"/>
</dbReference>
<feature type="domain" description="Glucose-methanol-choline oxidoreductase N-terminal" evidence="11">
    <location>
        <begin position="261"/>
        <end position="275"/>
    </location>
</feature>
<dbReference type="Proteomes" id="UP000325797">
    <property type="component" value="Chromosome"/>
</dbReference>
<evidence type="ECO:0000256" key="8">
    <source>
        <dbReference type="RuleBase" id="RU003968"/>
    </source>
</evidence>
<evidence type="ECO:0000313" key="13">
    <source>
        <dbReference type="Proteomes" id="UP000325797"/>
    </source>
</evidence>
<evidence type="ECO:0000259" key="10">
    <source>
        <dbReference type="PROSITE" id="PS00623"/>
    </source>
</evidence>
<dbReference type="GO" id="GO:0016020">
    <property type="term" value="C:membrane"/>
    <property type="evidence" value="ECO:0007669"/>
    <property type="project" value="TreeGrafter"/>
</dbReference>
<evidence type="ECO:0000256" key="9">
    <source>
        <dbReference type="RuleBase" id="RU003969"/>
    </source>
</evidence>
<dbReference type="NCBIfam" id="NF002550">
    <property type="entry name" value="PRK02106.1"/>
    <property type="match status" value="1"/>
</dbReference>
<dbReference type="UniPathway" id="UPA00529">
    <property type="reaction ID" value="UER00385"/>
</dbReference>
<keyword evidence="4 7" id="KW-0274">FAD</keyword>
<keyword evidence="3 8" id="KW-0285">Flavoprotein</keyword>
<protein>
    <recommendedName>
        <fullName evidence="6 9">Choline dehydrogenase</fullName>
        <ecNumber evidence="6 9">1.1.99.1</ecNumber>
    </recommendedName>
</protein>
<feature type="binding site" evidence="7">
    <location>
        <position position="91"/>
    </location>
    <ligand>
        <name>FAD</name>
        <dbReference type="ChEBI" id="CHEBI:57692"/>
    </ligand>
</feature>
<dbReference type="PIRSF" id="PIRSF000137">
    <property type="entry name" value="Alcohol_oxidase"/>
    <property type="match status" value="1"/>
</dbReference>
<accession>A0A5J6N041</accession>
<dbReference type="PROSITE" id="PS00623">
    <property type="entry name" value="GMC_OXRED_1"/>
    <property type="match status" value="1"/>
</dbReference>
<dbReference type="GO" id="GO:0019285">
    <property type="term" value="P:glycine betaine biosynthetic process from choline"/>
    <property type="evidence" value="ECO:0007669"/>
    <property type="project" value="UniProtKB-UniRule"/>
</dbReference>
<dbReference type="PANTHER" id="PTHR11552:SF147">
    <property type="entry name" value="CHOLINE DEHYDROGENASE, MITOCHONDRIAL"/>
    <property type="match status" value="1"/>
</dbReference>
<dbReference type="NCBIfam" id="TIGR01810">
    <property type="entry name" value="betA"/>
    <property type="match status" value="1"/>
</dbReference>
<evidence type="ECO:0000256" key="3">
    <source>
        <dbReference type="ARBA" id="ARBA00022630"/>
    </source>
</evidence>
<dbReference type="InterPro" id="IPR036188">
    <property type="entry name" value="FAD/NAD-bd_sf"/>
</dbReference>
<feature type="binding site" evidence="7">
    <location>
        <begin position="99"/>
        <end position="102"/>
    </location>
    <ligand>
        <name>FAD</name>
        <dbReference type="ChEBI" id="CHEBI:57692"/>
    </ligand>
</feature>
<name>A0A5J6N041_9PROT</name>
<gene>
    <name evidence="12" type="primary">betA</name>
    <name evidence="12" type="ORF">FRZ61_18890</name>
</gene>
<dbReference type="InterPro" id="IPR000172">
    <property type="entry name" value="GMC_OxRdtase_N"/>
</dbReference>
<evidence type="ECO:0000256" key="2">
    <source>
        <dbReference type="ARBA" id="ARBA00010790"/>
    </source>
</evidence>
<dbReference type="KEGG" id="hadh:FRZ61_18890"/>
<dbReference type="SUPFAM" id="SSF51905">
    <property type="entry name" value="FAD/NAD(P)-binding domain"/>
    <property type="match status" value="1"/>
</dbReference>